<reference evidence="1 2" key="1">
    <citation type="submission" date="2019-01" db="EMBL/GenBank/DDBJ databases">
        <title>Sequencing of cultivated peanut Arachis hypogaea provides insights into genome evolution and oil improvement.</title>
        <authorList>
            <person name="Chen X."/>
        </authorList>
    </citation>
    <scope>NUCLEOTIDE SEQUENCE [LARGE SCALE GENOMIC DNA]</scope>
    <source>
        <strain evidence="2">cv. Fuhuasheng</strain>
        <tissue evidence="1">Leaves</tissue>
    </source>
</reference>
<comment type="caution">
    <text evidence="1">The sequence shown here is derived from an EMBL/GenBank/DDBJ whole genome shotgun (WGS) entry which is preliminary data.</text>
</comment>
<protein>
    <submittedName>
        <fullName evidence="1">Uncharacterized protein</fullName>
    </submittedName>
</protein>
<accession>A0A445CTZ2</accession>
<name>A0A445CTZ2_ARAHY</name>
<dbReference type="EMBL" id="SDMP01000006">
    <property type="protein sequence ID" value="RYR54345.1"/>
    <property type="molecule type" value="Genomic_DNA"/>
</dbReference>
<keyword evidence="2" id="KW-1185">Reference proteome</keyword>
<organism evidence="1 2">
    <name type="scientific">Arachis hypogaea</name>
    <name type="common">Peanut</name>
    <dbReference type="NCBI Taxonomy" id="3818"/>
    <lineage>
        <taxon>Eukaryota</taxon>
        <taxon>Viridiplantae</taxon>
        <taxon>Streptophyta</taxon>
        <taxon>Embryophyta</taxon>
        <taxon>Tracheophyta</taxon>
        <taxon>Spermatophyta</taxon>
        <taxon>Magnoliopsida</taxon>
        <taxon>eudicotyledons</taxon>
        <taxon>Gunneridae</taxon>
        <taxon>Pentapetalae</taxon>
        <taxon>rosids</taxon>
        <taxon>fabids</taxon>
        <taxon>Fabales</taxon>
        <taxon>Fabaceae</taxon>
        <taxon>Papilionoideae</taxon>
        <taxon>50 kb inversion clade</taxon>
        <taxon>dalbergioids sensu lato</taxon>
        <taxon>Dalbergieae</taxon>
        <taxon>Pterocarpus clade</taxon>
        <taxon>Arachis</taxon>
    </lineage>
</organism>
<dbReference type="AlphaFoldDB" id="A0A445CTZ2"/>
<proteinExistence type="predicted"/>
<gene>
    <name evidence="1" type="ORF">Ahy_A06g029599</name>
</gene>
<sequence>MSLLKCCLKIILLLKFLKKRNRVECVVWISDRLLINSSVRIRIRRAMESK</sequence>
<dbReference type="Proteomes" id="UP000289738">
    <property type="component" value="Chromosome A06"/>
</dbReference>
<evidence type="ECO:0000313" key="1">
    <source>
        <dbReference type="EMBL" id="RYR54345.1"/>
    </source>
</evidence>
<evidence type="ECO:0000313" key="2">
    <source>
        <dbReference type="Proteomes" id="UP000289738"/>
    </source>
</evidence>